<feature type="non-terminal residue" evidence="17">
    <location>
        <position position="754"/>
    </location>
</feature>
<dbReference type="InterPro" id="IPR000742">
    <property type="entry name" value="EGF"/>
</dbReference>
<evidence type="ECO:0000313" key="18">
    <source>
        <dbReference type="Proteomes" id="UP000030764"/>
    </source>
</evidence>
<feature type="signal peptide" evidence="15">
    <location>
        <begin position="1"/>
        <end position="25"/>
    </location>
</feature>
<keyword evidence="3 12" id="KW-0245">EGF-like domain</keyword>
<dbReference type="PROSITE" id="PS50026">
    <property type="entry name" value="EGF_3"/>
    <property type="match status" value="9"/>
</dbReference>
<accession>A0A085M170</accession>
<dbReference type="GO" id="GO:0005886">
    <property type="term" value="C:plasma membrane"/>
    <property type="evidence" value="ECO:0007669"/>
    <property type="project" value="UniProtKB-ARBA"/>
</dbReference>
<dbReference type="SUPFAM" id="SSF57196">
    <property type="entry name" value="EGF/Laminin"/>
    <property type="match status" value="9"/>
</dbReference>
<keyword evidence="4 14" id="KW-0812">Transmembrane</keyword>
<dbReference type="InterPro" id="IPR013032">
    <property type="entry name" value="EGF-like_CS"/>
</dbReference>
<feature type="disulfide bond" evidence="12">
    <location>
        <begin position="415"/>
        <end position="424"/>
    </location>
</feature>
<dbReference type="InterPro" id="IPR001881">
    <property type="entry name" value="EGF-like_Ca-bd_dom"/>
</dbReference>
<dbReference type="Gene3D" id="2.10.25.10">
    <property type="entry name" value="Laminin"/>
    <property type="match status" value="9"/>
</dbReference>
<evidence type="ECO:0000256" key="15">
    <source>
        <dbReference type="SAM" id="SignalP"/>
    </source>
</evidence>
<feature type="domain" description="EGF-like" evidence="16">
    <location>
        <begin position="427"/>
        <end position="463"/>
    </location>
</feature>
<keyword evidence="18" id="KW-1185">Reference proteome</keyword>
<dbReference type="GO" id="GO:0042063">
    <property type="term" value="P:gliogenesis"/>
    <property type="evidence" value="ECO:0007669"/>
    <property type="project" value="UniProtKB-ARBA"/>
</dbReference>
<evidence type="ECO:0000256" key="9">
    <source>
        <dbReference type="ARBA" id="ARBA00023136"/>
    </source>
</evidence>
<dbReference type="FunFam" id="2.10.25.10:FF:000031">
    <property type="entry name" value="neurogenic locus notch homolog protein 3"/>
    <property type="match status" value="1"/>
</dbReference>
<feature type="chain" id="PRO_5001794995" description="EGF-like domain-containing protein" evidence="15">
    <location>
        <begin position="26"/>
        <end position="754"/>
    </location>
</feature>
<feature type="disulfide bond" evidence="12">
    <location>
        <begin position="396"/>
        <end position="413"/>
    </location>
</feature>
<dbReference type="FunFam" id="2.10.25.10:FF:000057">
    <property type="entry name" value="protocadherin Fat 1 isoform X2"/>
    <property type="match status" value="1"/>
</dbReference>
<name>A0A085M170_9BILA</name>
<evidence type="ECO:0000259" key="16">
    <source>
        <dbReference type="PROSITE" id="PS50026"/>
    </source>
</evidence>
<dbReference type="SMART" id="SM00179">
    <property type="entry name" value="EGF_CA"/>
    <property type="match status" value="9"/>
</dbReference>
<organism evidence="17 18">
    <name type="scientific">Trichuris suis</name>
    <name type="common">pig whipworm</name>
    <dbReference type="NCBI Taxonomy" id="68888"/>
    <lineage>
        <taxon>Eukaryota</taxon>
        <taxon>Metazoa</taxon>
        <taxon>Ecdysozoa</taxon>
        <taxon>Nematoda</taxon>
        <taxon>Enoplea</taxon>
        <taxon>Dorylaimia</taxon>
        <taxon>Trichinellida</taxon>
        <taxon>Trichuridae</taxon>
        <taxon>Trichuris</taxon>
    </lineage>
</organism>
<proteinExistence type="predicted"/>
<evidence type="ECO:0000256" key="7">
    <source>
        <dbReference type="ARBA" id="ARBA00022976"/>
    </source>
</evidence>
<dbReference type="PROSITE" id="PS01186">
    <property type="entry name" value="EGF_2"/>
    <property type="match status" value="5"/>
</dbReference>
<evidence type="ECO:0000256" key="8">
    <source>
        <dbReference type="ARBA" id="ARBA00022989"/>
    </source>
</evidence>
<gene>
    <name evidence="17" type="ORF">M513_08148</name>
</gene>
<evidence type="ECO:0000256" key="12">
    <source>
        <dbReference type="PROSITE-ProRule" id="PRU00076"/>
    </source>
</evidence>
<dbReference type="SMART" id="SM00181">
    <property type="entry name" value="EGF"/>
    <property type="match status" value="9"/>
</dbReference>
<dbReference type="Proteomes" id="UP000030764">
    <property type="component" value="Unassembled WGS sequence"/>
</dbReference>
<evidence type="ECO:0000256" key="11">
    <source>
        <dbReference type="ARBA" id="ARBA00023180"/>
    </source>
</evidence>
<keyword evidence="7" id="KW-0914">Notch signaling pathway</keyword>
<feature type="domain" description="EGF-like" evidence="16">
    <location>
        <begin position="310"/>
        <end position="347"/>
    </location>
</feature>
<feature type="domain" description="EGF-like" evidence="16">
    <location>
        <begin position="540"/>
        <end position="576"/>
    </location>
</feature>
<feature type="domain" description="EGF-like" evidence="16">
    <location>
        <begin position="578"/>
        <end position="615"/>
    </location>
</feature>
<keyword evidence="6" id="KW-0677">Repeat</keyword>
<feature type="domain" description="EGF-like" evidence="16">
    <location>
        <begin position="508"/>
        <end position="538"/>
    </location>
</feature>
<feature type="disulfide bond" evidence="12">
    <location>
        <begin position="605"/>
        <end position="614"/>
    </location>
</feature>
<evidence type="ECO:0000256" key="6">
    <source>
        <dbReference type="ARBA" id="ARBA00022737"/>
    </source>
</evidence>
<keyword evidence="9 14" id="KW-0472">Membrane</keyword>
<feature type="domain" description="EGF-like" evidence="16">
    <location>
        <begin position="272"/>
        <end position="308"/>
    </location>
</feature>
<dbReference type="FunFam" id="2.10.25.10:FF:000472">
    <property type="entry name" value="Uncharacterized protein, isoform A"/>
    <property type="match status" value="1"/>
</dbReference>
<keyword evidence="11" id="KW-0325">Glycoprotein</keyword>
<dbReference type="EMBL" id="KL363245">
    <property type="protein sequence ID" value="KFD50966.1"/>
    <property type="molecule type" value="Genomic_DNA"/>
</dbReference>
<feature type="domain" description="EGF-like" evidence="16">
    <location>
        <begin position="349"/>
        <end position="385"/>
    </location>
</feature>
<feature type="disulfide bond" evidence="12">
    <location>
        <begin position="375"/>
        <end position="384"/>
    </location>
</feature>
<evidence type="ECO:0000256" key="5">
    <source>
        <dbReference type="ARBA" id="ARBA00022729"/>
    </source>
</evidence>
<dbReference type="PANTHER" id="PTHR45836">
    <property type="entry name" value="SLIT HOMOLOG"/>
    <property type="match status" value="1"/>
</dbReference>
<feature type="disulfide bond" evidence="12">
    <location>
        <begin position="337"/>
        <end position="346"/>
    </location>
</feature>
<dbReference type="PROSITE" id="PS00010">
    <property type="entry name" value="ASX_HYDROXYL"/>
    <property type="match status" value="4"/>
</dbReference>
<dbReference type="Pfam" id="PF12661">
    <property type="entry name" value="hEGF"/>
    <property type="match status" value="1"/>
</dbReference>
<dbReference type="PROSITE" id="PS00022">
    <property type="entry name" value="EGF_1"/>
    <property type="match status" value="9"/>
</dbReference>
<dbReference type="AlphaFoldDB" id="A0A085M170"/>
<feature type="transmembrane region" description="Helical" evidence="14">
    <location>
        <begin position="630"/>
        <end position="655"/>
    </location>
</feature>
<protein>
    <recommendedName>
        <fullName evidence="16">EGF-like domain-containing protein</fullName>
    </recommendedName>
</protein>
<dbReference type="InterPro" id="IPR018097">
    <property type="entry name" value="EGF_Ca-bd_CS"/>
</dbReference>
<evidence type="ECO:0000256" key="4">
    <source>
        <dbReference type="ARBA" id="ARBA00022692"/>
    </source>
</evidence>
<feature type="disulfide bond" evidence="12">
    <location>
        <begin position="491"/>
        <end position="500"/>
    </location>
</feature>
<dbReference type="Pfam" id="PF00008">
    <property type="entry name" value="EGF"/>
    <property type="match status" value="6"/>
</dbReference>
<dbReference type="GO" id="GO:0007411">
    <property type="term" value="P:axon guidance"/>
    <property type="evidence" value="ECO:0007669"/>
    <property type="project" value="TreeGrafter"/>
</dbReference>
<evidence type="ECO:0000256" key="1">
    <source>
        <dbReference type="ARBA" id="ARBA00004479"/>
    </source>
</evidence>
<dbReference type="PANTHER" id="PTHR45836:SF23">
    <property type="entry name" value="NEUROGENIC LOCUS NOTCH HOMOLOG PROTEIN 1"/>
    <property type="match status" value="1"/>
</dbReference>
<keyword evidence="8 14" id="KW-1133">Transmembrane helix</keyword>
<evidence type="ECO:0000256" key="3">
    <source>
        <dbReference type="ARBA" id="ARBA00022536"/>
    </source>
</evidence>
<dbReference type="InterPro" id="IPR051355">
    <property type="entry name" value="Notch/Slit_guidance"/>
</dbReference>
<dbReference type="GO" id="GO:0005509">
    <property type="term" value="F:calcium ion binding"/>
    <property type="evidence" value="ECO:0007669"/>
    <property type="project" value="InterPro"/>
</dbReference>
<comment type="caution">
    <text evidence="12">Lacks conserved residue(s) required for the propagation of feature annotation.</text>
</comment>
<evidence type="ECO:0000256" key="13">
    <source>
        <dbReference type="SAM" id="MobiDB-lite"/>
    </source>
</evidence>
<keyword evidence="2" id="KW-0217">Developmental protein</keyword>
<feature type="disulfide bond" evidence="12">
    <location>
        <begin position="528"/>
        <end position="537"/>
    </location>
</feature>
<feature type="disulfide bond" evidence="12">
    <location>
        <begin position="566"/>
        <end position="575"/>
    </location>
</feature>
<keyword evidence="5 15" id="KW-0732">Signal</keyword>
<reference evidence="17 18" key="1">
    <citation type="journal article" date="2014" name="Nat. Genet.">
        <title>Genome and transcriptome of the porcine whipworm Trichuris suis.</title>
        <authorList>
            <person name="Jex A.R."/>
            <person name="Nejsum P."/>
            <person name="Schwarz E.M."/>
            <person name="Hu L."/>
            <person name="Young N.D."/>
            <person name="Hall R.S."/>
            <person name="Korhonen P.K."/>
            <person name="Liao S."/>
            <person name="Thamsborg S."/>
            <person name="Xia J."/>
            <person name="Xu P."/>
            <person name="Wang S."/>
            <person name="Scheerlinck J.P."/>
            <person name="Hofmann A."/>
            <person name="Sternberg P.W."/>
            <person name="Wang J."/>
            <person name="Gasser R.B."/>
        </authorList>
    </citation>
    <scope>NUCLEOTIDE SEQUENCE [LARGE SCALE GENOMIC DNA]</scope>
    <source>
        <strain evidence="17">DCEP-RM93M</strain>
    </source>
</reference>
<dbReference type="InterPro" id="IPR049883">
    <property type="entry name" value="NOTCH1_EGF-like"/>
</dbReference>
<keyword evidence="10 12" id="KW-1015">Disulfide bond</keyword>
<comment type="subcellular location">
    <subcellularLocation>
        <location evidence="1">Membrane</location>
        <topology evidence="1">Single-pass type I membrane protein</topology>
    </subcellularLocation>
</comment>
<dbReference type="InterPro" id="IPR000152">
    <property type="entry name" value="EGF-type_Asp/Asn_hydroxyl_site"/>
</dbReference>
<evidence type="ECO:0000256" key="10">
    <source>
        <dbReference type="ARBA" id="ARBA00023157"/>
    </source>
</evidence>
<feature type="disulfide bond" evidence="12">
    <location>
        <begin position="453"/>
        <end position="462"/>
    </location>
</feature>
<feature type="domain" description="EGF-like" evidence="16">
    <location>
        <begin position="465"/>
        <end position="501"/>
    </location>
</feature>
<dbReference type="FunFam" id="2.10.25.10:FF:000255">
    <property type="entry name" value="Sushi, nidogen and EGF-like domains 1"/>
    <property type="match status" value="1"/>
</dbReference>
<dbReference type="PROSITE" id="PS01187">
    <property type="entry name" value="EGF_CA"/>
    <property type="match status" value="2"/>
</dbReference>
<evidence type="ECO:0000313" key="17">
    <source>
        <dbReference type="EMBL" id="KFD50966.1"/>
    </source>
</evidence>
<feature type="disulfide bond" evidence="12">
    <location>
        <begin position="298"/>
        <end position="307"/>
    </location>
</feature>
<evidence type="ECO:0000256" key="14">
    <source>
        <dbReference type="SAM" id="Phobius"/>
    </source>
</evidence>
<dbReference type="PRINTS" id="PR00010">
    <property type="entry name" value="EGFBLOOD"/>
</dbReference>
<dbReference type="FunFam" id="2.10.25.10:FF:000146">
    <property type="entry name" value="Putative neurogenic locus notch"/>
    <property type="match status" value="1"/>
</dbReference>
<dbReference type="GO" id="GO:0043235">
    <property type="term" value="C:receptor complex"/>
    <property type="evidence" value="ECO:0007669"/>
    <property type="project" value="TreeGrafter"/>
</dbReference>
<dbReference type="Pfam" id="PF07645">
    <property type="entry name" value="EGF_CA"/>
    <property type="match status" value="1"/>
</dbReference>
<feature type="compositionally biased region" description="Basic residues" evidence="13">
    <location>
        <begin position="664"/>
        <end position="680"/>
    </location>
</feature>
<sequence>MSWNCPVPVFSVYVAVIMLSELGYTDELKDTCLSDSRVVPDSFDFSGTPEDEVTNPKFFRHISRRACVTSAHFDRRDNEHAHVIEALHEECNARVRDAFLLDWPFNMDIYKLGFDKPGALRSTDRFVNARYFTGCSVTSENGGRRLSCDMHIGSPKHPTYERLRCSYVMETDKWRSDRKHKKCVTGEHIAHLLVNYVSTSGICLTQVFGDPNAGKVEFLNCTGLPKDLYFGLCVYPPFKCNRIRKFLTKQRAYYGCDTCGDGRIGDFCHRYRNEPCKDIPCRHLGTCNSTGSRYECSCVKGRHGNHCQYVQNVCRNNRCQNGGTCVPTAENSISCRCRPGFRGVLCEIDIDECASNPCLNSGLCINEPGQFRCSCRNGFSGNRCENNIDDCAAKPCSPEGTSKCVDLTGTFRCVCNFGYTGFLCDQVVDACKSSPCENGGTCLKKGNGFKCLCAEGYSGRLCNGAEVGCMTKPCQNGGTCIENGSSYKCNCTASFSGRHCEIKRLLCQPDSCNLGTCVQGERMFTCKCPPGFEGPTCGINRDDCREVVCQHGGACIDEINGFRCKCTRFWKGTLCNIRQDPCQIENNCVNNSTCQNVGDGYKCNCPVGLAGIFCDESNTEYKQQDKEEEYSGMLVILLAIVFLLLLLLLATACTYHHNKSRYSGRKKSRIKKGRASKKNLKRESSRVLSQESYSSRERDKTKKSVSSSSSATGNYWKWPTLRGLRLQNSITRVVQAFGAKKKGQAKSMGISLDG</sequence>
<dbReference type="GO" id="GO:0009986">
    <property type="term" value="C:cell surface"/>
    <property type="evidence" value="ECO:0007669"/>
    <property type="project" value="TreeGrafter"/>
</dbReference>
<feature type="region of interest" description="Disordered" evidence="13">
    <location>
        <begin position="664"/>
        <end position="712"/>
    </location>
</feature>
<dbReference type="FunFam" id="2.10.25.10:FF:000230">
    <property type="entry name" value="Delta-like protein"/>
    <property type="match status" value="1"/>
</dbReference>
<dbReference type="GO" id="GO:0007219">
    <property type="term" value="P:Notch signaling pathway"/>
    <property type="evidence" value="ECO:0007669"/>
    <property type="project" value="UniProtKB-KW"/>
</dbReference>
<evidence type="ECO:0000256" key="2">
    <source>
        <dbReference type="ARBA" id="ARBA00022473"/>
    </source>
</evidence>
<feature type="domain" description="EGF-like" evidence="16">
    <location>
        <begin position="387"/>
        <end position="425"/>
    </location>
</feature>
<dbReference type="CDD" id="cd00054">
    <property type="entry name" value="EGF_CA"/>
    <property type="match status" value="7"/>
</dbReference>